<dbReference type="EMBL" id="LT670818">
    <property type="protein sequence ID" value="SHH39386.1"/>
    <property type="molecule type" value="Genomic_DNA"/>
</dbReference>
<dbReference type="InterPro" id="IPR003439">
    <property type="entry name" value="ABC_transporter-like_ATP-bd"/>
</dbReference>
<comment type="similarity">
    <text evidence="1">Belongs to the ABC transporter superfamily.</text>
</comment>
<protein>
    <submittedName>
        <fullName evidence="9">Monosaccharide ABC transporter ATP-binding protein, CUT2 family</fullName>
    </submittedName>
</protein>
<dbReference type="SMART" id="SM00382">
    <property type="entry name" value="AAA"/>
    <property type="match status" value="2"/>
</dbReference>
<dbReference type="CDD" id="cd03215">
    <property type="entry name" value="ABC_Carb_Monos_II"/>
    <property type="match status" value="1"/>
</dbReference>
<dbReference type="GO" id="GO:0005524">
    <property type="term" value="F:ATP binding"/>
    <property type="evidence" value="ECO:0007669"/>
    <property type="project" value="UniProtKB-KW"/>
</dbReference>
<dbReference type="InterPro" id="IPR027417">
    <property type="entry name" value="P-loop_NTPase"/>
</dbReference>
<evidence type="ECO:0000259" key="8">
    <source>
        <dbReference type="PROSITE" id="PS50893"/>
    </source>
</evidence>
<evidence type="ECO:0000256" key="5">
    <source>
        <dbReference type="ARBA" id="ARBA00022741"/>
    </source>
</evidence>
<evidence type="ECO:0000256" key="1">
    <source>
        <dbReference type="ARBA" id="ARBA00005417"/>
    </source>
</evidence>
<keyword evidence="2" id="KW-0813">Transport</keyword>
<dbReference type="CDD" id="cd03216">
    <property type="entry name" value="ABC_Carb_Monos_I"/>
    <property type="match status" value="1"/>
</dbReference>
<dbReference type="InterPro" id="IPR003593">
    <property type="entry name" value="AAA+_ATPase"/>
</dbReference>
<feature type="domain" description="ABC transporter" evidence="8">
    <location>
        <begin position="270"/>
        <end position="516"/>
    </location>
</feature>
<evidence type="ECO:0000256" key="4">
    <source>
        <dbReference type="ARBA" id="ARBA00022737"/>
    </source>
</evidence>
<keyword evidence="3" id="KW-0762">Sugar transport</keyword>
<dbReference type="Gene3D" id="3.40.50.300">
    <property type="entry name" value="P-loop containing nucleotide triphosphate hydrolases"/>
    <property type="match status" value="2"/>
</dbReference>
<feature type="domain" description="ABC transporter" evidence="8">
    <location>
        <begin position="22"/>
        <end position="259"/>
    </location>
</feature>
<evidence type="ECO:0000256" key="6">
    <source>
        <dbReference type="ARBA" id="ARBA00022840"/>
    </source>
</evidence>
<reference evidence="9 10" key="1">
    <citation type="submission" date="2016-11" db="EMBL/GenBank/DDBJ databases">
        <authorList>
            <person name="Jaros S."/>
            <person name="Januszkiewicz K."/>
            <person name="Wedrychowicz H."/>
        </authorList>
    </citation>
    <scope>NUCLEOTIDE SEQUENCE [LARGE SCALE GENOMIC DNA]</scope>
    <source>
        <strain evidence="9 10">GAS242</strain>
    </source>
</reference>
<dbReference type="PANTHER" id="PTHR43790">
    <property type="entry name" value="CARBOHYDRATE TRANSPORT ATP-BINDING PROTEIN MG119-RELATED"/>
    <property type="match status" value="1"/>
</dbReference>
<accession>A0A1M5SLF1</accession>
<dbReference type="InterPro" id="IPR017871">
    <property type="entry name" value="ABC_transporter-like_CS"/>
</dbReference>
<evidence type="ECO:0000313" key="10">
    <source>
        <dbReference type="Proteomes" id="UP000190675"/>
    </source>
</evidence>
<gene>
    <name evidence="9" type="ORF">SAMN05444169_7217</name>
</gene>
<dbReference type="PANTHER" id="PTHR43790:SF9">
    <property type="entry name" value="GALACTOFURANOSE TRANSPORTER ATP-BINDING PROTEIN YTFR"/>
    <property type="match status" value="1"/>
</dbReference>
<name>A0A1M5SLF1_9BRAD</name>
<dbReference type="Proteomes" id="UP000190675">
    <property type="component" value="Chromosome I"/>
</dbReference>
<keyword evidence="6 9" id="KW-0067">ATP-binding</keyword>
<organism evidence="9 10">
    <name type="scientific">Bradyrhizobium erythrophlei</name>
    <dbReference type="NCBI Taxonomy" id="1437360"/>
    <lineage>
        <taxon>Bacteria</taxon>
        <taxon>Pseudomonadati</taxon>
        <taxon>Pseudomonadota</taxon>
        <taxon>Alphaproteobacteria</taxon>
        <taxon>Hyphomicrobiales</taxon>
        <taxon>Nitrobacteraceae</taxon>
        <taxon>Bradyrhizobium</taxon>
    </lineage>
</organism>
<dbReference type="PROSITE" id="PS00211">
    <property type="entry name" value="ABC_TRANSPORTER_1"/>
    <property type="match status" value="1"/>
</dbReference>
<dbReference type="Pfam" id="PF00005">
    <property type="entry name" value="ABC_tran"/>
    <property type="match status" value="2"/>
</dbReference>
<proteinExistence type="inferred from homology"/>
<keyword evidence="4" id="KW-0677">Repeat</keyword>
<dbReference type="SUPFAM" id="SSF52540">
    <property type="entry name" value="P-loop containing nucleoside triphosphate hydrolases"/>
    <property type="match status" value="2"/>
</dbReference>
<evidence type="ECO:0000256" key="2">
    <source>
        <dbReference type="ARBA" id="ARBA00022448"/>
    </source>
</evidence>
<dbReference type="RefSeq" id="WP_079570319.1">
    <property type="nucleotide sequence ID" value="NZ_LT670818.1"/>
</dbReference>
<keyword evidence="5" id="KW-0547">Nucleotide-binding</keyword>
<dbReference type="AlphaFoldDB" id="A0A1M5SLF1"/>
<comment type="function">
    <text evidence="7">Involved in beta-(1--&gt;2)glucan export. Transmembrane domains (TMD) form a pore in the inner membrane and the ATP-binding domain (NBD) is responsible for energy generation.</text>
</comment>
<evidence type="ECO:0000256" key="7">
    <source>
        <dbReference type="ARBA" id="ARBA00024722"/>
    </source>
</evidence>
<dbReference type="GO" id="GO:0016887">
    <property type="term" value="F:ATP hydrolysis activity"/>
    <property type="evidence" value="ECO:0007669"/>
    <property type="project" value="InterPro"/>
</dbReference>
<dbReference type="InterPro" id="IPR050107">
    <property type="entry name" value="ABC_carbohydrate_import_ATPase"/>
</dbReference>
<dbReference type="PROSITE" id="PS50893">
    <property type="entry name" value="ABC_TRANSPORTER_2"/>
    <property type="match status" value="2"/>
</dbReference>
<dbReference type="OrthoDB" id="9805029at2"/>
<evidence type="ECO:0000256" key="3">
    <source>
        <dbReference type="ARBA" id="ARBA00022597"/>
    </source>
</evidence>
<evidence type="ECO:0000313" key="9">
    <source>
        <dbReference type="EMBL" id="SHH39386.1"/>
    </source>
</evidence>
<sequence length="522" mass="55786">MALSETLTSSPGPAYDLAVPVLEVRGLTKEFPGTRALDGVSLDVRHGEIHALLGENGAGKSTLIKCVVGAQRPTAGDILVDGKAVEFSGPHEAVAAGIAVVHQHSNLIASLTIEENIWLGEPLPRIAGILVDWRAVRTRAVEVMKYVGLDIPPDASVGELRPDQRAMISIAKAIASKARLIILDEPTTALLPHEVDMLFGQMRRLSREGHAFLYVSHRLTEVFDIADRATVLRDGRNAGTFERATMDRHAVISAIVGSQKSLRKGRPAAVTTERVVVTVDGLSGSRVDKVGFDLRQGEILGIAGLPGSGADETIDLLFGRTHRSGGTISVDGQPIRLRHPKDAIAAGIVLVPKDRLAEAIIHGYSVRENISLPSLANYIRDPILRFINRGAEDRAAMDVVERMRVRARSIETPIESLSGGNQQKAVLGRWLTTGARIFLLNSPTAAVDVGAKAEIYELIRTLASEGAAIIFTSAEVEEFPALCERVLIFSGGMIAGELTGDSVTEANIMTIAVGGTIGGHRD</sequence>